<evidence type="ECO:0000256" key="1">
    <source>
        <dbReference type="SAM" id="MobiDB-lite"/>
    </source>
</evidence>
<feature type="region of interest" description="Disordered" evidence="1">
    <location>
        <begin position="238"/>
        <end position="285"/>
    </location>
</feature>
<evidence type="ECO:0008006" key="4">
    <source>
        <dbReference type="Google" id="ProtNLM"/>
    </source>
</evidence>
<evidence type="ECO:0000313" key="3">
    <source>
        <dbReference type="Proteomes" id="UP001596395"/>
    </source>
</evidence>
<comment type="caution">
    <text evidence="2">The sequence shown here is derived from an EMBL/GenBank/DDBJ whole genome shotgun (WGS) entry which is preliminary data.</text>
</comment>
<sequence length="440" mass="48796">MDRRQLLASGALVGSGLLGDTTLRAARRHLGLWSAPPKPRATPVVRDPGLTGRIDAVDDDAVTVSVTATDPRDPFRVVVCRRTYPDGRVRARARTDRVRVDADTPTATVTVEVADGTVERDRDPWFYEVYARPGLDGERRAYLCESAPYAWTSAGDAVRAPRVADAKPAVDGGDFERRRDRNDYALTYRWRDVADATWAVDYRVRRSTHEAAVAADRGYVRTYEESLASPVAAHLLASLDQDARRPETRRRTPDDGRNDSPDANRDDNRADGRDDSRDDRDTDSGLASLSAGRRFDALVRFVQAIEYGYDADTVGAYDYHRTVEETLVAGVGDCKDRTYLLAGLLHHAFDCRTALLFQSGHVLLGVHPDDVPALPYAHDPVRIGDDDWVPVEPSLRVPVGYHTSAPFIAVYAGGEWRYHDASAIVRGADRVLETFTDYVI</sequence>
<accession>A0ABD5V7F4</accession>
<protein>
    <recommendedName>
        <fullName evidence="4">Transglutaminase-like enzyme, cysteine protease</fullName>
    </recommendedName>
</protein>
<dbReference type="Gene3D" id="3.10.620.30">
    <property type="match status" value="1"/>
</dbReference>
<keyword evidence="3" id="KW-1185">Reference proteome</keyword>
<dbReference type="RefSeq" id="WP_336348356.1">
    <property type="nucleotide sequence ID" value="NZ_JAZAQL010000001.1"/>
</dbReference>
<dbReference type="Proteomes" id="UP001596395">
    <property type="component" value="Unassembled WGS sequence"/>
</dbReference>
<name>A0ABD5V7F4_9EURY</name>
<proteinExistence type="predicted"/>
<dbReference type="AlphaFoldDB" id="A0ABD5V7F4"/>
<gene>
    <name evidence="2" type="ORF">ACFQGB_00455</name>
</gene>
<dbReference type="EMBL" id="JBHSXN010000001">
    <property type="protein sequence ID" value="MFC6951319.1"/>
    <property type="molecule type" value="Genomic_DNA"/>
</dbReference>
<reference evidence="2 3" key="1">
    <citation type="journal article" date="2019" name="Int. J. Syst. Evol. Microbiol.">
        <title>The Global Catalogue of Microorganisms (GCM) 10K type strain sequencing project: providing services to taxonomists for standard genome sequencing and annotation.</title>
        <authorList>
            <consortium name="The Broad Institute Genomics Platform"/>
            <consortium name="The Broad Institute Genome Sequencing Center for Infectious Disease"/>
            <person name="Wu L."/>
            <person name="Ma J."/>
        </authorList>
    </citation>
    <scope>NUCLEOTIDE SEQUENCE [LARGE SCALE GENOMIC DNA]</scope>
    <source>
        <strain evidence="2 3">GX26</strain>
    </source>
</reference>
<organism evidence="2 3">
    <name type="scientific">Halorubellus litoreus</name>
    <dbReference type="NCBI Taxonomy" id="755308"/>
    <lineage>
        <taxon>Archaea</taxon>
        <taxon>Methanobacteriati</taxon>
        <taxon>Methanobacteriota</taxon>
        <taxon>Stenosarchaea group</taxon>
        <taxon>Halobacteria</taxon>
        <taxon>Halobacteriales</taxon>
        <taxon>Halorubellaceae</taxon>
        <taxon>Halorubellus</taxon>
    </lineage>
</organism>
<feature type="compositionally biased region" description="Basic and acidic residues" evidence="1">
    <location>
        <begin position="241"/>
        <end position="283"/>
    </location>
</feature>
<evidence type="ECO:0000313" key="2">
    <source>
        <dbReference type="EMBL" id="MFC6951319.1"/>
    </source>
</evidence>